<keyword evidence="1" id="KW-0378">Hydrolase</keyword>
<sequence length="84" mass="9830">MSYTELEHGYQGLKKARPAFYFGDSSVRPVSHRDILKPIDSQATICYHFLVKLYKKLIRPIIYQSHGSLELVERVVAFEKMEKQ</sequence>
<name>A0AAE1HZ27_9NEOP</name>
<accession>A0AAE1HZ27</accession>
<dbReference type="AlphaFoldDB" id="A0AAE1HZ27"/>
<dbReference type="Proteomes" id="UP001219518">
    <property type="component" value="Unassembled WGS sequence"/>
</dbReference>
<evidence type="ECO:0000313" key="1">
    <source>
        <dbReference type="EMBL" id="KAK3930143.1"/>
    </source>
</evidence>
<dbReference type="EMBL" id="JAHWGI010001411">
    <property type="protein sequence ID" value="KAK3930143.1"/>
    <property type="molecule type" value="Genomic_DNA"/>
</dbReference>
<proteinExistence type="predicted"/>
<organism evidence="1 2">
    <name type="scientific">Frankliniella fusca</name>
    <dbReference type="NCBI Taxonomy" id="407009"/>
    <lineage>
        <taxon>Eukaryota</taxon>
        <taxon>Metazoa</taxon>
        <taxon>Ecdysozoa</taxon>
        <taxon>Arthropoda</taxon>
        <taxon>Hexapoda</taxon>
        <taxon>Insecta</taxon>
        <taxon>Pterygota</taxon>
        <taxon>Neoptera</taxon>
        <taxon>Paraneoptera</taxon>
        <taxon>Thysanoptera</taxon>
        <taxon>Terebrantia</taxon>
        <taxon>Thripoidea</taxon>
        <taxon>Thripidae</taxon>
        <taxon>Frankliniella</taxon>
    </lineage>
</organism>
<evidence type="ECO:0000313" key="2">
    <source>
        <dbReference type="Proteomes" id="UP001219518"/>
    </source>
</evidence>
<dbReference type="GO" id="GO:0006508">
    <property type="term" value="P:proteolysis"/>
    <property type="evidence" value="ECO:0007669"/>
    <property type="project" value="UniProtKB-KW"/>
</dbReference>
<reference evidence="1" key="2">
    <citation type="journal article" date="2023" name="BMC Genomics">
        <title>Pest status, molecular evolution, and epigenetic factors derived from the genome assembly of Frankliniella fusca, a thysanopteran phytovirus vector.</title>
        <authorList>
            <person name="Catto M.A."/>
            <person name="Labadie P.E."/>
            <person name="Jacobson A.L."/>
            <person name="Kennedy G.G."/>
            <person name="Srinivasan R."/>
            <person name="Hunt B.G."/>
        </authorList>
    </citation>
    <scope>NUCLEOTIDE SEQUENCE</scope>
    <source>
        <strain evidence="1">PL_HMW_Pooled</strain>
    </source>
</reference>
<keyword evidence="2" id="KW-1185">Reference proteome</keyword>
<keyword evidence="1" id="KW-0645">Protease</keyword>
<reference evidence="1" key="1">
    <citation type="submission" date="2021-07" db="EMBL/GenBank/DDBJ databases">
        <authorList>
            <person name="Catto M.A."/>
            <person name="Jacobson A."/>
            <person name="Kennedy G."/>
            <person name="Labadie P."/>
            <person name="Hunt B.G."/>
            <person name="Srinivasan R."/>
        </authorList>
    </citation>
    <scope>NUCLEOTIDE SEQUENCE</scope>
    <source>
        <strain evidence="1">PL_HMW_Pooled</strain>
        <tissue evidence="1">Head</tissue>
    </source>
</reference>
<dbReference type="GO" id="GO:0008233">
    <property type="term" value="F:peptidase activity"/>
    <property type="evidence" value="ECO:0007669"/>
    <property type="project" value="UniProtKB-KW"/>
</dbReference>
<comment type="caution">
    <text evidence="1">The sequence shown here is derived from an EMBL/GenBank/DDBJ whole genome shotgun (WGS) entry which is preliminary data.</text>
</comment>
<protein>
    <submittedName>
        <fullName evidence="1">Protein ASPARTIC PROTEASE IN GUARD CELL 2</fullName>
    </submittedName>
</protein>
<gene>
    <name evidence="1" type="ORF">KUF71_004877</name>
</gene>